<dbReference type="Pfam" id="PF04191">
    <property type="entry name" value="PEMT"/>
    <property type="match status" value="1"/>
</dbReference>
<feature type="transmembrane region" description="Helical" evidence="5">
    <location>
        <begin position="9"/>
        <end position="26"/>
    </location>
</feature>
<dbReference type="EMBL" id="JADKGY010000001">
    <property type="protein sequence ID" value="MBK9981029.1"/>
    <property type="molecule type" value="Genomic_DNA"/>
</dbReference>
<keyword evidence="2 5" id="KW-0812">Transmembrane</keyword>
<comment type="subcellular location">
    <subcellularLocation>
        <location evidence="1">Endomembrane system</location>
        <topology evidence="1">Multi-pass membrane protein</topology>
    </subcellularLocation>
</comment>
<feature type="transmembrane region" description="Helical" evidence="5">
    <location>
        <begin position="32"/>
        <end position="50"/>
    </location>
</feature>
<accession>A0A9D7SRY6</accession>
<proteinExistence type="predicted"/>
<evidence type="ECO:0000256" key="2">
    <source>
        <dbReference type="ARBA" id="ARBA00022692"/>
    </source>
</evidence>
<keyword evidence="3 5" id="KW-1133">Transmembrane helix</keyword>
<protein>
    <submittedName>
        <fullName evidence="6">Isoprenylcysteine carboxylmethyltransferase family protein</fullName>
    </submittedName>
</protein>
<keyword evidence="4 5" id="KW-0472">Membrane</keyword>
<sequence>MMKIISPPTLYKIFIVAMFFSVLLPIRKQIIFPYNLLGIIPFAFGSYMAVNAKKHFKQTATPMHPFTNPTQLHQDRFFKYTRNPMYLGIAIGLLGIAILTGHIFNLAFGILYIILCDIFYVRHEEKKLQKKFGIKFKEYKLKTRRWL</sequence>
<reference evidence="6 7" key="1">
    <citation type="submission" date="2020-10" db="EMBL/GenBank/DDBJ databases">
        <title>Connecting structure to function with the recovery of over 1000 high-quality activated sludge metagenome-assembled genomes encoding full-length rRNA genes using long-read sequencing.</title>
        <authorList>
            <person name="Singleton C.M."/>
            <person name="Petriglieri F."/>
            <person name="Kristensen J.M."/>
            <person name="Kirkegaard R.H."/>
            <person name="Michaelsen T.Y."/>
            <person name="Andersen M.H."/>
            <person name="Karst S.M."/>
            <person name="Dueholm M.S."/>
            <person name="Nielsen P.H."/>
            <person name="Albertsen M."/>
        </authorList>
    </citation>
    <scope>NUCLEOTIDE SEQUENCE [LARGE SCALE GENOMIC DNA]</scope>
    <source>
        <strain evidence="6">Ribe_18-Q3-R11-54_MAXAC.273</strain>
    </source>
</reference>
<evidence type="ECO:0000256" key="3">
    <source>
        <dbReference type="ARBA" id="ARBA00022989"/>
    </source>
</evidence>
<organism evidence="6 7">
    <name type="scientific">Candidatus Opimibacter skivensis</name>
    <dbReference type="NCBI Taxonomy" id="2982028"/>
    <lineage>
        <taxon>Bacteria</taxon>
        <taxon>Pseudomonadati</taxon>
        <taxon>Bacteroidota</taxon>
        <taxon>Saprospiria</taxon>
        <taxon>Saprospirales</taxon>
        <taxon>Saprospiraceae</taxon>
        <taxon>Candidatus Opimibacter</taxon>
    </lineage>
</organism>
<evidence type="ECO:0000256" key="1">
    <source>
        <dbReference type="ARBA" id="ARBA00004127"/>
    </source>
</evidence>
<dbReference type="Proteomes" id="UP000808337">
    <property type="component" value="Unassembled WGS sequence"/>
</dbReference>
<dbReference type="Gene3D" id="1.20.120.1630">
    <property type="match status" value="1"/>
</dbReference>
<evidence type="ECO:0000256" key="4">
    <source>
        <dbReference type="ARBA" id="ARBA00023136"/>
    </source>
</evidence>
<evidence type="ECO:0000313" key="6">
    <source>
        <dbReference type="EMBL" id="MBK9981029.1"/>
    </source>
</evidence>
<evidence type="ECO:0000256" key="5">
    <source>
        <dbReference type="SAM" id="Phobius"/>
    </source>
</evidence>
<dbReference type="GO" id="GO:0012505">
    <property type="term" value="C:endomembrane system"/>
    <property type="evidence" value="ECO:0007669"/>
    <property type="project" value="UniProtKB-SubCell"/>
</dbReference>
<dbReference type="AlphaFoldDB" id="A0A9D7SRY6"/>
<evidence type="ECO:0000313" key="7">
    <source>
        <dbReference type="Proteomes" id="UP000808337"/>
    </source>
</evidence>
<feature type="transmembrane region" description="Helical" evidence="5">
    <location>
        <begin position="86"/>
        <end position="115"/>
    </location>
</feature>
<comment type="caution">
    <text evidence="6">The sequence shown here is derived from an EMBL/GenBank/DDBJ whole genome shotgun (WGS) entry which is preliminary data.</text>
</comment>
<dbReference type="InterPro" id="IPR007318">
    <property type="entry name" value="Phopholipid_MeTrfase"/>
</dbReference>
<name>A0A9D7SRY6_9BACT</name>
<gene>
    <name evidence="6" type="ORF">IPP15_01160</name>
</gene>